<dbReference type="EMBL" id="JACIJR010000001">
    <property type="protein sequence ID" value="MBB5727909.1"/>
    <property type="molecule type" value="Genomic_DNA"/>
</dbReference>
<proteinExistence type="predicted"/>
<sequence>MQTISLKPSTNATYRAITRLLTMIHELHKAGYQRIRFRSGMAPSGLHWRCLITHADAMLADGMALADGHRPDEVAYYSTGSQDGYFGWTDVPGRSARELGVMFLDRFPMIAAKGQGRDWAYAGWLTEILGCAERDEKRGFPVWFADYPIEIVKADRPPPIISSIA</sequence>
<dbReference type="Proteomes" id="UP000546701">
    <property type="component" value="Unassembled WGS sequence"/>
</dbReference>
<reference evidence="1 2" key="1">
    <citation type="submission" date="2020-08" db="EMBL/GenBank/DDBJ databases">
        <title>Genomic Encyclopedia of Type Strains, Phase IV (KMG-IV): sequencing the most valuable type-strain genomes for metagenomic binning, comparative biology and taxonomic classification.</title>
        <authorList>
            <person name="Goeker M."/>
        </authorList>
    </citation>
    <scope>NUCLEOTIDE SEQUENCE [LARGE SCALE GENOMIC DNA]</scope>
    <source>
        <strain evidence="1 2">DSM 103336</strain>
    </source>
</reference>
<gene>
    <name evidence="1" type="ORF">FHS99_000365</name>
</gene>
<organism evidence="1 2">
    <name type="scientific">Sphingomonas prati</name>
    <dbReference type="NCBI Taxonomy" id="1843237"/>
    <lineage>
        <taxon>Bacteria</taxon>
        <taxon>Pseudomonadati</taxon>
        <taxon>Pseudomonadota</taxon>
        <taxon>Alphaproteobacteria</taxon>
        <taxon>Sphingomonadales</taxon>
        <taxon>Sphingomonadaceae</taxon>
        <taxon>Sphingomonas</taxon>
    </lineage>
</organism>
<protein>
    <submittedName>
        <fullName evidence="1">Uncharacterized protein</fullName>
    </submittedName>
</protein>
<comment type="caution">
    <text evidence="1">The sequence shown here is derived from an EMBL/GenBank/DDBJ whole genome shotgun (WGS) entry which is preliminary data.</text>
</comment>
<dbReference type="AlphaFoldDB" id="A0A7W9F1M2"/>
<name>A0A7W9F1M2_9SPHN</name>
<evidence type="ECO:0000313" key="2">
    <source>
        <dbReference type="Proteomes" id="UP000546701"/>
    </source>
</evidence>
<dbReference type="OrthoDB" id="6379714at2"/>
<keyword evidence="2" id="KW-1185">Reference proteome</keyword>
<accession>A0A7W9F1M2</accession>
<evidence type="ECO:0000313" key="1">
    <source>
        <dbReference type="EMBL" id="MBB5727909.1"/>
    </source>
</evidence>
<dbReference type="RefSeq" id="WP_157175102.1">
    <property type="nucleotide sequence ID" value="NZ_BMJP01000001.1"/>
</dbReference>